<dbReference type="InterPro" id="IPR043195">
    <property type="entry name" value="TTC12"/>
</dbReference>
<keyword evidence="2" id="KW-1185">Reference proteome</keyword>
<dbReference type="SMART" id="SM00028">
    <property type="entry name" value="TPR"/>
    <property type="match status" value="3"/>
</dbReference>
<proteinExistence type="predicted"/>
<dbReference type="GO" id="GO:0007288">
    <property type="term" value="P:sperm axoneme assembly"/>
    <property type="evidence" value="ECO:0007669"/>
    <property type="project" value="TreeGrafter"/>
</dbReference>
<evidence type="ECO:0000313" key="1">
    <source>
        <dbReference type="EMBL" id="KAK3931774.1"/>
    </source>
</evidence>
<dbReference type="Proteomes" id="UP001219518">
    <property type="component" value="Unassembled WGS sequence"/>
</dbReference>
<dbReference type="EMBL" id="JAHWGI010001430">
    <property type="protein sequence ID" value="KAK3931774.1"/>
    <property type="molecule type" value="Genomic_DNA"/>
</dbReference>
<dbReference type="PANTHER" id="PTHR46540">
    <property type="entry name" value="TETRATRICOPEPTIDE REPEAT PROTEIN 12"/>
    <property type="match status" value="1"/>
</dbReference>
<reference evidence="1" key="2">
    <citation type="journal article" date="2023" name="BMC Genomics">
        <title>Pest status, molecular evolution, and epigenetic factors derived from the genome assembly of Frankliniella fusca, a thysanopteran phytovirus vector.</title>
        <authorList>
            <person name="Catto M.A."/>
            <person name="Labadie P.E."/>
            <person name="Jacobson A.L."/>
            <person name="Kennedy G.G."/>
            <person name="Srinivasan R."/>
            <person name="Hunt B.G."/>
        </authorList>
    </citation>
    <scope>NUCLEOTIDE SEQUENCE</scope>
    <source>
        <strain evidence="1">PL_HMW_Pooled</strain>
    </source>
</reference>
<evidence type="ECO:0000313" key="2">
    <source>
        <dbReference type="Proteomes" id="UP001219518"/>
    </source>
</evidence>
<accession>A0AAE1LV16</accession>
<reference evidence="1" key="1">
    <citation type="submission" date="2021-07" db="EMBL/GenBank/DDBJ databases">
        <authorList>
            <person name="Catto M.A."/>
            <person name="Jacobson A."/>
            <person name="Kennedy G."/>
            <person name="Labadie P."/>
            <person name="Hunt B.G."/>
            <person name="Srinivasan R."/>
        </authorList>
    </citation>
    <scope>NUCLEOTIDE SEQUENCE</scope>
    <source>
        <strain evidence="1">PL_HMW_Pooled</strain>
        <tissue evidence="1">Head</tissue>
    </source>
</reference>
<dbReference type="PANTHER" id="PTHR46540:SF1">
    <property type="entry name" value="TETRATRICOPEPTIDE REPEAT PROTEIN 12"/>
    <property type="match status" value="1"/>
</dbReference>
<dbReference type="AlphaFoldDB" id="A0AAE1LV16"/>
<dbReference type="InterPro" id="IPR011990">
    <property type="entry name" value="TPR-like_helical_dom_sf"/>
</dbReference>
<comment type="caution">
    <text evidence="1">The sequence shown here is derived from an EMBL/GenBank/DDBJ whole genome shotgun (WGS) entry which is preliminary data.</text>
</comment>
<gene>
    <name evidence="1" type="ORF">KUF71_008993</name>
</gene>
<dbReference type="SUPFAM" id="SSF48452">
    <property type="entry name" value="TPR-like"/>
    <property type="match status" value="1"/>
</dbReference>
<dbReference type="GO" id="GO:0005813">
    <property type="term" value="C:centrosome"/>
    <property type="evidence" value="ECO:0007669"/>
    <property type="project" value="TreeGrafter"/>
</dbReference>
<sequence>MAEDEFDNFMERVTEVENLVKMLRCSDQKASDRAGRRAELLLRARQTSAKAQDDLLEGEGCAKPHPTLSCRDRTVINYKAFQQMGESRDPQEMSKEAFMAQVEKDAKIRAKDRQDRKQRSAQLKAKANEAFRQKKFEKALDFYNKAIDETRDSALLYENRALTLLHLELFQRVIDDCERALSLNDKSLKALLYKAKALFLINQEGNSEECLFEALQKYPQHHNLIQDYKKSWMNGKES</sequence>
<dbReference type="Gene3D" id="1.25.40.10">
    <property type="entry name" value="Tetratricopeptide repeat domain"/>
    <property type="match status" value="1"/>
</dbReference>
<dbReference type="InterPro" id="IPR019734">
    <property type="entry name" value="TPR_rpt"/>
</dbReference>
<dbReference type="GO" id="GO:0070286">
    <property type="term" value="P:axonemal dynein complex assembly"/>
    <property type="evidence" value="ECO:0007669"/>
    <property type="project" value="TreeGrafter"/>
</dbReference>
<organism evidence="1 2">
    <name type="scientific">Frankliniella fusca</name>
    <dbReference type="NCBI Taxonomy" id="407009"/>
    <lineage>
        <taxon>Eukaryota</taxon>
        <taxon>Metazoa</taxon>
        <taxon>Ecdysozoa</taxon>
        <taxon>Arthropoda</taxon>
        <taxon>Hexapoda</taxon>
        <taxon>Insecta</taxon>
        <taxon>Pterygota</taxon>
        <taxon>Neoptera</taxon>
        <taxon>Paraneoptera</taxon>
        <taxon>Thysanoptera</taxon>
        <taxon>Terebrantia</taxon>
        <taxon>Thripoidea</taxon>
        <taxon>Thripidae</taxon>
        <taxon>Frankliniella</taxon>
    </lineage>
</organism>
<protein>
    <submittedName>
        <fullName evidence="1">Tetratricopeptide repeat protein 12</fullName>
    </submittedName>
</protein>
<name>A0AAE1LV16_9NEOP</name>
<dbReference type="GO" id="GO:0005737">
    <property type="term" value="C:cytoplasm"/>
    <property type="evidence" value="ECO:0007669"/>
    <property type="project" value="TreeGrafter"/>
</dbReference>